<feature type="transmembrane region" description="Helical" evidence="6">
    <location>
        <begin position="116"/>
        <end position="135"/>
    </location>
</feature>
<dbReference type="GO" id="GO:0005886">
    <property type="term" value="C:plasma membrane"/>
    <property type="evidence" value="ECO:0007669"/>
    <property type="project" value="UniProtKB-SubCell"/>
</dbReference>
<dbReference type="InterPro" id="IPR050833">
    <property type="entry name" value="Poly_Biosynth_Transport"/>
</dbReference>
<keyword evidence="5 6" id="KW-0472">Membrane</keyword>
<evidence type="ECO:0000313" key="8">
    <source>
        <dbReference type="Proteomes" id="UP000226420"/>
    </source>
</evidence>
<comment type="caution">
    <text evidence="7">The sequence shown here is derived from an EMBL/GenBank/DDBJ whole genome shotgun (WGS) entry which is preliminary data.</text>
</comment>
<evidence type="ECO:0000256" key="6">
    <source>
        <dbReference type="SAM" id="Phobius"/>
    </source>
</evidence>
<organism evidence="7 8">
    <name type="scientific">Pragia fontium DSM 5563 = ATCC 49100</name>
    <dbReference type="NCBI Taxonomy" id="1122977"/>
    <lineage>
        <taxon>Bacteria</taxon>
        <taxon>Pseudomonadati</taxon>
        <taxon>Pseudomonadota</taxon>
        <taxon>Gammaproteobacteria</taxon>
        <taxon>Enterobacterales</taxon>
        <taxon>Budviciaceae</taxon>
        <taxon>Pragia</taxon>
    </lineage>
</organism>
<comment type="subcellular location">
    <subcellularLocation>
        <location evidence="1">Cell membrane</location>
        <topology evidence="1">Multi-pass membrane protein</topology>
    </subcellularLocation>
</comment>
<feature type="transmembrane region" description="Helical" evidence="6">
    <location>
        <begin position="47"/>
        <end position="70"/>
    </location>
</feature>
<feature type="transmembrane region" description="Helical" evidence="6">
    <location>
        <begin position="356"/>
        <end position="375"/>
    </location>
</feature>
<feature type="transmembrane region" description="Helical" evidence="6">
    <location>
        <begin position="323"/>
        <end position="344"/>
    </location>
</feature>
<dbReference type="AlphaFoldDB" id="A0AAJ4WCY2"/>
<dbReference type="PANTHER" id="PTHR30250:SF11">
    <property type="entry name" value="O-ANTIGEN TRANSPORTER-RELATED"/>
    <property type="match status" value="1"/>
</dbReference>
<evidence type="ECO:0000256" key="1">
    <source>
        <dbReference type="ARBA" id="ARBA00004651"/>
    </source>
</evidence>
<gene>
    <name evidence="7" type="ORF">SAMN02745723_11223</name>
</gene>
<evidence type="ECO:0000256" key="2">
    <source>
        <dbReference type="ARBA" id="ARBA00022475"/>
    </source>
</evidence>
<feature type="transmembrane region" description="Helical" evidence="6">
    <location>
        <begin position="12"/>
        <end position="35"/>
    </location>
</feature>
<keyword evidence="3 6" id="KW-0812">Transmembrane</keyword>
<feature type="transmembrane region" description="Helical" evidence="6">
    <location>
        <begin position="147"/>
        <end position="167"/>
    </location>
</feature>
<dbReference type="PANTHER" id="PTHR30250">
    <property type="entry name" value="PST FAMILY PREDICTED COLANIC ACID TRANSPORTER"/>
    <property type="match status" value="1"/>
</dbReference>
<dbReference type="Pfam" id="PF01943">
    <property type="entry name" value="Polysacc_synt"/>
    <property type="match status" value="1"/>
</dbReference>
<dbReference type="EMBL" id="FOLW01000012">
    <property type="protein sequence ID" value="SFD28802.1"/>
    <property type="molecule type" value="Genomic_DNA"/>
</dbReference>
<accession>A0AAJ4WCY2</accession>
<sequence>MRKLSKYKETVSNFMGLSSINILNLLVTLITMPYLSRVLGPECYGIYFIYIAASTFSIILTDYSTNITGVRDVALAQNKSDQQKIYSYTQSIRFVFGVFSLVIFTVYTLYSTSDQTVLFVLSYYIISIFGYYLTAPWFHQGTSNMKFLALSTLIARIVQISTIFLFVKSTDDLSYAIMSNALVFIITGIVISIYRYKRIGVKESINFTHTLGKIKSGFDSFIGDFSPNLYSNIPLLIIGAFTTPAIYASYSIAMRLVGIAGSIQLMLSKAAYPVIVKGKGTLKALLLMNVLLSLPPIIAIILFGDALVNIFLGPGYTNASLYLTYLSMGILFNGILSSFSYGYFLARGLDREFRNISLFVSVLSAIFGYVMIYFFSVVGAIIMFVFARFLFAICYFIIYRKIESKNIA</sequence>
<evidence type="ECO:0000313" key="7">
    <source>
        <dbReference type="EMBL" id="SFD28802.1"/>
    </source>
</evidence>
<feature type="transmembrane region" description="Helical" evidence="6">
    <location>
        <begin position="173"/>
        <end position="194"/>
    </location>
</feature>
<evidence type="ECO:0000256" key="3">
    <source>
        <dbReference type="ARBA" id="ARBA00022692"/>
    </source>
</evidence>
<reference evidence="7 8" key="1">
    <citation type="submission" date="2016-10" db="EMBL/GenBank/DDBJ databases">
        <authorList>
            <person name="Varghese N."/>
            <person name="Submissions S."/>
        </authorList>
    </citation>
    <scope>NUCLEOTIDE SEQUENCE [LARGE SCALE GENOMIC DNA]</scope>
    <source>
        <strain evidence="7 8">DSM 5563</strain>
    </source>
</reference>
<name>A0AAJ4WCY2_9GAMM</name>
<feature type="transmembrane region" description="Helical" evidence="6">
    <location>
        <begin position="91"/>
        <end position="110"/>
    </location>
</feature>
<keyword evidence="4 6" id="KW-1133">Transmembrane helix</keyword>
<protein>
    <submittedName>
        <fullName evidence="7">Membrane protein involved in the export of O-antigen and teichoic acid</fullName>
    </submittedName>
</protein>
<evidence type="ECO:0000256" key="4">
    <source>
        <dbReference type="ARBA" id="ARBA00022989"/>
    </source>
</evidence>
<feature type="transmembrane region" description="Helical" evidence="6">
    <location>
        <begin position="284"/>
        <end position="303"/>
    </location>
</feature>
<evidence type="ECO:0000256" key="5">
    <source>
        <dbReference type="ARBA" id="ARBA00023136"/>
    </source>
</evidence>
<dbReference type="Proteomes" id="UP000226420">
    <property type="component" value="Unassembled WGS sequence"/>
</dbReference>
<feature type="transmembrane region" description="Helical" evidence="6">
    <location>
        <begin position="381"/>
        <end position="399"/>
    </location>
</feature>
<keyword evidence="2" id="KW-1003">Cell membrane</keyword>
<proteinExistence type="predicted"/>
<dbReference type="InterPro" id="IPR002797">
    <property type="entry name" value="Polysacc_synth"/>
</dbReference>
<dbReference type="RefSeq" id="WP_074824310.1">
    <property type="nucleotide sequence ID" value="NZ_FOLW01000012.1"/>
</dbReference>